<sequence length="431" mass="48141">MSELQAGQSPSVAGKVNGLEISLLLDSGAVVSVVSLSAWRKATGGEPFGAAKGSILLDDWRKVRLCGQGVWSLQIGNCRGRIHVAVVESLVVPGILVREITMTDGSRVEIKREPAPNERPSIGCALVRPNLCEVGAGKTTEGKTDMGDGDLEEFGRFLVNEAECSARSRRVQRKILRKCGKAILCGAQPVKLPPRPLPQALREVDSNIRLLAASRTWGMDGTFKIVPQCPDTRDSGLLPEYEVQDCYFHFCQAVHRKVGELGLKTRNRTEEQTKRKIRMLLATAFLPVPQVDMGVSLLEAGTTGNLLALFQYFRQEWMTNERLPLWNVHNVNIRTNNYLKDWHNRLNRKAGKKHNGFYELLQLLIAEQGVMDTLIQQVLLGNVTVGDLRRVNRVYAQKQRRVAQYTGECTNGRRTLEQFLEALMYITPEPI</sequence>
<dbReference type="AlphaFoldDB" id="A0A0V0RGZ8"/>
<organism evidence="1 2">
    <name type="scientific">Trichinella nelsoni</name>
    <dbReference type="NCBI Taxonomy" id="6336"/>
    <lineage>
        <taxon>Eukaryota</taxon>
        <taxon>Metazoa</taxon>
        <taxon>Ecdysozoa</taxon>
        <taxon>Nematoda</taxon>
        <taxon>Enoplea</taxon>
        <taxon>Dorylaimia</taxon>
        <taxon>Trichinellida</taxon>
        <taxon>Trichinellidae</taxon>
        <taxon>Trichinella</taxon>
    </lineage>
</organism>
<reference evidence="1 2" key="1">
    <citation type="submission" date="2015-01" db="EMBL/GenBank/DDBJ databases">
        <title>Evolution of Trichinella species and genotypes.</title>
        <authorList>
            <person name="Korhonen P.K."/>
            <person name="Edoardo P."/>
            <person name="Giuseppe L.R."/>
            <person name="Gasser R.B."/>
        </authorList>
    </citation>
    <scope>NUCLEOTIDE SEQUENCE [LARGE SCALE GENOMIC DNA]</scope>
    <source>
        <strain evidence="1">ISS37</strain>
    </source>
</reference>
<proteinExistence type="predicted"/>
<dbReference type="InterPro" id="IPR021109">
    <property type="entry name" value="Peptidase_aspartic_dom_sf"/>
</dbReference>
<dbReference type="EMBL" id="JYDL01000196">
    <property type="protein sequence ID" value="KRX13528.1"/>
    <property type="molecule type" value="Genomic_DNA"/>
</dbReference>
<name>A0A0V0RGZ8_9BILA</name>
<dbReference type="SUPFAM" id="SSF50630">
    <property type="entry name" value="Acid proteases"/>
    <property type="match status" value="1"/>
</dbReference>
<dbReference type="Proteomes" id="UP000054630">
    <property type="component" value="Unassembled WGS sequence"/>
</dbReference>
<keyword evidence="2" id="KW-1185">Reference proteome</keyword>
<evidence type="ECO:0000313" key="1">
    <source>
        <dbReference type="EMBL" id="KRX13528.1"/>
    </source>
</evidence>
<accession>A0A0V0RGZ8</accession>
<dbReference type="Gene3D" id="2.40.70.10">
    <property type="entry name" value="Acid Proteases"/>
    <property type="match status" value="1"/>
</dbReference>
<protein>
    <submittedName>
        <fullName evidence="1">Uncharacterized protein</fullName>
    </submittedName>
</protein>
<dbReference type="STRING" id="6336.A0A0V0RGZ8"/>
<gene>
    <name evidence="1" type="ORF">T07_8052</name>
</gene>
<evidence type="ECO:0000313" key="2">
    <source>
        <dbReference type="Proteomes" id="UP000054630"/>
    </source>
</evidence>
<comment type="caution">
    <text evidence="1">The sequence shown here is derived from an EMBL/GenBank/DDBJ whole genome shotgun (WGS) entry which is preliminary data.</text>
</comment>